<dbReference type="GO" id="GO:0016787">
    <property type="term" value="F:hydrolase activity"/>
    <property type="evidence" value="ECO:0007669"/>
    <property type="project" value="UniProtKB-KW"/>
</dbReference>
<dbReference type="SUPFAM" id="SSF52499">
    <property type="entry name" value="Isochorismatase-like hydrolases"/>
    <property type="match status" value="1"/>
</dbReference>
<dbReference type="InterPro" id="IPR036380">
    <property type="entry name" value="Isochorismatase-like_sf"/>
</dbReference>
<dbReference type="Gene3D" id="3.40.50.850">
    <property type="entry name" value="Isochorismatase-like"/>
    <property type="match status" value="1"/>
</dbReference>
<evidence type="ECO:0000259" key="2">
    <source>
        <dbReference type="Pfam" id="PF00857"/>
    </source>
</evidence>
<evidence type="ECO:0000256" key="1">
    <source>
        <dbReference type="ARBA" id="ARBA00022801"/>
    </source>
</evidence>
<evidence type="ECO:0000313" key="4">
    <source>
        <dbReference type="Proteomes" id="UP000184221"/>
    </source>
</evidence>
<reference evidence="3 4" key="1">
    <citation type="submission" date="2016-11" db="EMBL/GenBank/DDBJ databases">
        <authorList>
            <person name="Jaros S."/>
            <person name="Januszkiewicz K."/>
            <person name="Wedrychowicz H."/>
        </authorList>
    </citation>
    <scope>NUCLEOTIDE SEQUENCE [LARGE SCALE GENOMIC DNA]</scope>
    <source>
        <strain evidence="3 4">DSM 29431</strain>
    </source>
</reference>
<evidence type="ECO:0000313" key="3">
    <source>
        <dbReference type="EMBL" id="SHH94214.1"/>
    </source>
</evidence>
<gene>
    <name evidence="3" type="ORF">SAMN05443551_3696</name>
</gene>
<dbReference type="InterPro" id="IPR000868">
    <property type="entry name" value="Isochorismatase-like_dom"/>
</dbReference>
<dbReference type="RefSeq" id="WP_178346925.1">
    <property type="nucleotide sequence ID" value="NZ_FQXC01000005.1"/>
</dbReference>
<keyword evidence="4" id="KW-1185">Reference proteome</keyword>
<dbReference type="InterPro" id="IPR050272">
    <property type="entry name" value="Isochorismatase-like_hydrls"/>
</dbReference>
<proteinExistence type="predicted"/>
<accession>A0A1M5X3X7</accession>
<protein>
    <submittedName>
        <fullName evidence="3">Nicotinamidase-related amidase</fullName>
    </submittedName>
</protein>
<sequence length="201" mass="21466">MAHEIDPKRTALLTIDLQNDFLHPEGAYGRAGQTAEAIAALPARIKPVVDALRTKGGTYISAQFTLVPGPGEEPLIAPHLKELRPFLGKGDFAPGKFGHALVNTLAPADYTVEKVAYSALYQTRLEYILRALNIDTLIIGGIVTNGGVASTVRDAHLRNIHTILLSDGCAAFKQEVHDATLVSLGSICPNVTCAEMVDLLS</sequence>
<name>A0A1M5X3X7_9RHOB</name>
<dbReference type="CDD" id="cd00431">
    <property type="entry name" value="cysteine_hydrolases"/>
    <property type="match status" value="1"/>
</dbReference>
<dbReference type="PANTHER" id="PTHR43540">
    <property type="entry name" value="PEROXYUREIDOACRYLATE/UREIDOACRYLATE AMIDOHYDROLASE-RELATED"/>
    <property type="match status" value="1"/>
</dbReference>
<dbReference type="STRING" id="996342.SAMN05443551_3696"/>
<dbReference type="EMBL" id="FQXC01000005">
    <property type="protein sequence ID" value="SHH94214.1"/>
    <property type="molecule type" value="Genomic_DNA"/>
</dbReference>
<keyword evidence="1" id="KW-0378">Hydrolase</keyword>
<feature type="domain" description="Isochorismatase-like" evidence="2">
    <location>
        <begin position="10"/>
        <end position="194"/>
    </location>
</feature>
<dbReference type="Proteomes" id="UP000184221">
    <property type="component" value="Unassembled WGS sequence"/>
</dbReference>
<dbReference type="Pfam" id="PF00857">
    <property type="entry name" value="Isochorismatase"/>
    <property type="match status" value="1"/>
</dbReference>
<dbReference type="AlphaFoldDB" id="A0A1M5X3X7"/>
<organism evidence="3 4">
    <name type="scientific">Marivita hallyeonensis</name>
    <dbReference type="NCBI Taxonomy" id="996342"/>
    <lineage>
        <taxon>Bacteria</taxon>
        <taxon>Pseudomonadati</taxon>
        <taxon>Pseudomonadota</taxon>
        <taxon>Alphaproteobacteria</taxon>
        <taxon>Rhodobacterales</taxon>
        <taxon>Roseobacteraceae</taxon>
        <taxon>Marivita</taxon>
    </lineage>
</organism>